<accession>A0ABW1K220</accession>
<comment type="caution">
    <text evidence="1">The sequence shown here is derived from an EMBL/GenBank/DDBJ whole genome shotgun (WGS) entry which is preliminary data.</text>
</comment>
<dbReference type="EMBL" id="JBHSPR010000001">
    <property type="protein sequence ID" value="MFC6015357.1"/>
    <property type="molecule type" value="Genomic_DNA"/>
</dbReference>
<gene>
    <name evidence="1" type="ORF">ACFP2T_03985</name>
</gene>
<evidence type="ECO:0008006" key="3">
    <source>
        <dbReference type="Google" id="ProtNLM"/>
    </source>
</evidence>
<reference evidence="2" key="1">
    <citation type="journal article" date="2019" name="Int. J. Syst. Evol. Microbiol.">
        <title>The Global Catalogue of Microorganisms (GCM) 10K type strain sequencing project: providing services to taxonomists for standard genome sequencing and annotation.</title>
        <authorList>
            <consortium name="The Broad Institute Genomics Platform"/>
            <consortium name="The Broad Institute Genome Sequencing Center for Infectious Disease"/>
            <person name="Wu L."/>
            <person name="Ma J."/>
        </authorList>
    </citation>
    <scope>NUCLEOTIDE SEQUENCE [LARGE SCALE GENOMIC DNA]</scope>
    <source>
        <strain evidence="2">ZS-35-S2</strain>
    </source>
</reference>
<name>A0ABW1K220_9ACTN</name>
<dbReference type="RefSeq" id="WP_377417320.1">
    <property type="nucleotide sequence ID" value="NZ_JBHSPR010000001.1"/>
</dbReference>
<evidence type="ECO:0000313" key="2">
    <source>
        <dbReference type="Proteomes" id="UP001596203"/>
    </source>
</evidence>
<sequence length="43" mass="4513">MAKSTKYSQWSRAAEQLGLMTGSLTETAGALASYTDRLTGATS</sequence>
<proteinExistence type="predicted"/>
<dbReference type="Proteomes" id="UP001596203">
    <property type="component" value="Unassembled WGS sequence"/>
</dbReference>
<keyword evidence="2" id="KW-1185">Reference proteome</keyword>
<protein>
    <recommendedName>
        <fullName evidence="3">WXG100 family type VII secretion target</fullName>
    </recommendedName>
</protein>
<evidence type="ECO:0000313" key="1">
    <source>
        <dbReference type="EMBL" id="MFC6015357.1"/>
    </source>
</evidence>
<organism evidence="1 2">
    <name type="scientific">Plantactinospora solaniradicis</name>
    <dbReference type="NCBI Taxonomy" id="1723736"/>
    <lineage>
        <taxon>Bacteria</taxon>
        <taxon>Bacillati</taxon>
        <taxon>Actinomycetota</taxon>
        <taxon>Actinomycetes</taxon>
        <taxon>Micromonosporales</taxon>
        <taxon>Micromonosporaceae</taxon>
        <taxon>Plantactinospora</taxon>
    </lineage>
</organism>